<evidence type="ECO:0000313" key="13">
    <source>
        <dbReference type="EMBL" id="ORY24260.1"/>
    </source>
</evidence>
<evidence type="ECO:0000256" key="6">
    <source>
        <dbReference type="ARBA" id="ARBA00022801"/>
    </source>
</evidence>
<dbReference type="CDD" id="cd09596">
    <property type="entry name" value="M36"/>
    <property type="match status" value="1"/>
</dbReference>
<feature type="binding site" evidence="11">
    <location>
        <position position="465"/>
    </location>
    <ligand>
        <name>Zn(2+)</name>
        <dbReference type="ChEBI" id="CHEBI:29105"/>
        <note>catalytic</note>
    </ligand>
</feature>
<feature type="binding site" evidence="11">
    <location>
        <position position="249"/>
    </location>
    <ligand>
        <name>Zn(2+)</name>
        <dbReference type="ChEBI" id="CHEBI:29105"/>
        <note>catalytic</note>
    </ligand>
</feature>
<evidence type="ECO:0000256" key="2">
    <source>
        <dbReference type="ARBA" id="ARBA00006006"/>
    </source>
</evidence>
<dbReference type="PANTHER" id="PTHR33478:SF1">
    <property type="entry name" value="EXTRACELLULAR METALLOPROTEINASE MEP"/>
    <property type="match status" value="1"/>
</dbReference>
<dbReference type="GO" id="GO:0005615">
    <property type="term" value="C:extracellular space"/>
    <property type="evidence" value="ECO:0007669"/>
    <property type="project" value="InterPro"/>
</dbReference>
<keyword evidence="3 12" id="KW-0964">Secreted</keyword>
<evidence type="ECO:0000256" key="7">
    <source>
        <dbReference type="ARBA" id="ARBA00022833"/>
    </source>
</evidence>
<dbReference type="SUPFAM" id="SSF55486">
    <property type="entry name" value="Metalloproteases ('zincins'), catalytic domain"/>
    <property type="match status" value="1"/>
</dbReference>
<evidence type="ECO:0000256" key="11">
    <source>
        <dbReference type="PIRSR" id="PIRSR601842-2"/>
    </source>
</evidence>
<dbReference type="InterPro" id="IPR027268">
    <property type="entry name" value="Peptidase_M4/M1_CTD_sf"/>
</dbReference>
<evidence type="ECO:0000256" key="1">
    <source>
        <dbReference type="ARBA" id="ARBA00004613"/>
    </source>
</evidence>
<dbReference type="InterPro" id="IPR001842">
    <property type="entry name" value="Peptidase_M36"/>
</dbReference>
<sequence length="655" mass="74772">MACAHTFGNFKNFQIKETSVLFPETNYNIYERPELETRSIIREKDDELELIEIGKRRVLYKRSDLNATEIAKQFMEQNYPNVEYIFKSILDFDDESDIASIHLAQAINGNEISNTAININIDKLSGGIISTGVSIWEDIQPNVNSAVGTQPMDLKEAIIIANDNLGLTTEPIDINNFTIEPMFNGYYKVKGINFSHDGSLMARKIYTGVSPTRAEQIWELTAEIDIDFIVISVSIDSRSVIQIHNITHHATYKVVPLNMPNIGNSSRSTYTDPYIEIFSPFGWHKDYTHTYYDTRGNNVHVVENSDGNDSIDENVYINGGNSRKFEFNYNDGIEKVEGNQQAAAANVFYITNMLHDMYYKLGFTEGYGNFQHDNFTGKGKDKDQVIVIISDRQGVNNAQMSTGVDGESPKLRLYPFNVIDGPERDPSFDNEIITHEYTHGVSQRLTGGPDTIECLKQEESQGLNEGWSDFFANAFQFRNNRNRNTPLYLFRYVLDEEHGRQYPITSDTKKNPLMYSDLSYEQGESFNVYKACEVWSVMLHEVFWNVVEKYRNDPNFFLKDNQNLNYAPSNFVVMKMVIDGMKLQPCNPTFIAARDSIMTALQNFNGNNTKLTCLFWIGFSKRGLGINAKGKTISNNNVIYTNDSSIPEECETYRN</sequence>
<keyword evidence="7 11" id="KW-0862">Zinc</keyword>
<comment type="similarity">
    <text evidence="2 12">Belongs to the peptidase M36 family.</text>
</comment>
<dbReference type="Gene3D" id="3.10.170.10">
    <property type="match status" value="1"/>
</dbReference>
<keyword evidence="5 11" id="KW-0479">Metal-binding</keyword>
<dbReference type="PANTHER" id="PTHR33478">
    <property type="entry name" value="EXTRACELLULAR METALLOPROTEINASE MEP"/>
    <property type="match status" value="1"/>
</dbReference>
<evidence type="ECO:0000256" key="10">
    <source>
        <dbReference type="PIRSR" id="PIRSR601842-1"/>
    </source>
</evidence>
<dbReference type="EMBL" id="MCOG01000224">
    <property type="protein sequence ID" value="ORY24260.1"/>
    <property type="molecule type" value="Genomic_DNA"/>
</dbReference>
<feature type="binding site" evidence="11">
    <location>
        <position position="439"/>
    </location>
    <ligand>
        <name>Zn(2+)</name>
        <dbReference type="ChEBI" id="CHEBI:29105"/>
        <note>catalytic</note>
    </ligand>
</feature>
<feature type="active site" evidence="10">
    <location>
        <position position="436"/>
    </location>
</feature>
<evidence type="ECO:0000256" key="3">
    <source>
        <dbReference type="ARBA" id="ARBA00022525"/>
    </source>
</evidence>
<keyword evidence="9 12" id="KW-0865">Zymogen</keyword>
<dbReference type="GO" id="GO:0006508">
    <property type="term" value="P:proteolysis"/>
    <property type="evidence" value="ECO:0007669"/>
    <property type="project" value="UniProtKB-KW"/>
</dbReference>
<keyword evidence="4 12" id="KW-0645">Protease</keyword>
<name>A0A1Y2APN5_9FUNG</name>
<dbReference type="GO" id="GO:0004222">
    <property type="term" value="F:metalloendopeptidase activity"/>
    <property type="evidence" value="ECO:0007669"/>
    <property type="project" value="InterPro"/>
</dbReference>
<dbReference type="PRINTS" id="PR00999">
    <property type="entry name" value="FUNGALYSIN"/>
</dbReference>
<evidence type="ECO:0000256" key="4">
    <source>
        <dbReference type="ARBA" id="ARBA00022670"/>
    </source>
</evidence>
<comment type="caution">
    <text evidence="13">The sequence shown here is derived from an EMBL/GenBank/DDBJ whole genome shotgun (WGS) entry which is preliminary data.</text>
</comment>
<keyword evidence="6 12" id="KW-0378">Hydrolase</keyword>
<dbReference type="AlphaFoldDB" id="A0A1Y2APN5"/>
<dbReference type="OrthoDB" id="3227768at2759"/>
<evidence type="ECO:0000256" key="5">
    <source>
        <dbReference type="ARBA" id="ARBA00022723"/>
    </source>
</evidence>
<feature type="binding site" evidence="11">
    <location>
        <position position="435"/>
    </location>
    <ligand>
        <name>Zn(2+)</name>
        <dbReference type="ChEBI" id="CHEBI:29105"/>
        <note>catalytic</note>
    </ligand>
</feature>
<evidence type="ECO:0000256" key="12">
    <source>
        <dbReference type="RuleBase" id="RU364017"/>
    </source>
</evidence>
<comment type="subcellular location">
    <subcellularLocation>
        <location evidence="1 12">Secreted</location>
    </subcellularLocation>
</comment>
<keyword evidence="14" id="KW-1185">Reference proteome</keyword>
<comment type="cofactor">
    <cofactor evidence="11">
        <name>Zn(2+)</name>
        <dbReference type="ChEBI" id="CHEBI:29105"/>
    </cofactor>
    <text evidence="11">Binds 1 zinc ion per subunit.</text>
</comment>
<dbReference type="EC" id="3.4.24.-" evidence="12"/>
<dbReference type="InterPro" id="IPR050371">
    <property type="entry name" value="Fungal_virulence_M36"/>
</dbReference>
<reference evidence="13 14" key="1">
    <citation type="submission" date="2016-08" db="EMBL/GenBank/DDBJ databases">
        <title>A Parts List for Fungal Cellulosomes Revealed by Comparative Genomics.</title>
        <authorList>
            <consortium name="DOE Joint Genome Institute"/>
            <person name="Haitjema C.H."/>
            <person name="Gilmore S.P."/>
            <person name="Henske J.K."/>
            <person name="Solomon K.V."/>
            <person name="De Groot R."/>
            <person name="Kuo A."/>
            <person name="Mondo S.J."/>
            <person name="Salamov A.A."/>
            <person name="Labutti K."/>
            <person name="Zhao Z."/>
            <person name="Chiniquy J."/>
            <person name="Barry K."/>
            <person name="Brewer H.M."/>
            <person name="Purvine S.O."/>
            <person name="Wright A.T."/>
            <person name="Boxma B."/>
            <person name="Van Alen T."/>
            <person name="Hackstein J.H."/>
            <person name="Baker S.E."/>
            <person name="Grigoriev I.V."/>
            <person name="O'Malley M.A."/>
        </authorList>
    </citation>
    <scope>NUCLEOTIDE SEQUENCE [LARGE SCALE GENOMIC DNA]</scope>
    <source>
        <strain evidence="13 14">G1</strain>
    </source>
</reference>
<evidence type="ECO:0000313" key="14">
    <source>
        <dbReference type="Proteomes" id="UP000193920"/>
    </source>
</evidence>
<evidence type="ECO:0000256" key="9">
    <source>
        <dbReference type="ARBA" id="ARBA00023145"/>
    </source>
</evidence>
<dbReference type="GO" id="GO:0008270">
    <property type="term" value="F:zinc ion binding"/>
    <property type="evidence" value="ECO:0007669"/>
    <property type="project" value="InterPro"/>
</dbReference>
<dbReference type="Gene3D" id="1.10.390.10">
    <property type="entry name" value="Neutral Protease Domain 2"/>
    <property type="match status" value="1"/>
</dbReference>
<accession>A0A1Y2APN5</accession>
<dbReference type="Pfam" id="PF02128">
    <property type="entry name" value="Peptidase_M36"/>
    <property type="match status" value="1"/>
</dbReference>
<keyword evidence="8 12" id="KW-0482">Metalloprotease</keyword>
<evidence type="ECO:0000256" key="8">
    <source>
        <dbReference type="ARBA" id="ARBA00023049"/>
    </source>
</evidence>
<gene>
    <name evidence="13" type="ORF">LY90DRAFT_706635</name>
</gene>
<organism evidence="13 14">
    <name type="scientific">Neocallimastix californiae</name>
    <dbReference type="NCBI Taxonomy" id="1754190"/>
    <lineage>
        <taxon>Eukaryota</taxon>
        <taxon>Fungi</taxon>
        <taxon>Fungi incertae sedis</taxon>
        <taxon>Chytridiomycota</taxon>
        <taxon>Chytridiomycota incertae sedis</taxon>
        <taxon>Neocallimastigomycetes</taxon>
        <taxon>Neocallimastigales</taxon>
        <taxon>Neocallimastigaceae</taxon>
        <taxon>Neocallimastix</taxon>
    </lineage>
</organism>
<protein>
    <recommendedName>
        <fullName evidence="12">Extracellular metalloproteinase</fullName>
        <ecNumber evidence="12">3.4.24.-</ecNumber>
    </recommendedName>
    <alternativeName>
        <fullName evidence="12">Fungalysin</fullName>
    </alternativeName>
</protein>
<dbReference type="Proteomes" id="UP000193920">
    <property type="component" value="Unassembled WGS sequence"/>
</dbReference>
<proteinExistence type="inferred from homology"/>